<accession>F0R972</accession>
<reference evidence="1 2" key="2">
    <citation type="submission" date="2011-02" db="EMBL/GenBank/DDBJ databases">
        <title>The complete sequence of plasmid1 of Bacteroides salanitronis DSM 18170.</title>
        <authorList>
            <consortium name="US DOE Joint Genome Institute (JGI-PGF)"/>
            <person name="Lucas S."/>
            <person name="Copeland A."/>
            <person name="Lapidus A."/>
            <person name="Goodwin L."/>
            <person name="Pitluck S."/>
            <person name="Kyrpides N."/>
            <person name="Mavromatis K."/>
            <person name="Ivanova N."/>
            <person name="Mikhailova N."/>
            <person name="Teshima H."/>
            <person name="Misra M."/>
            <person name="Detter J.C."/>
            <person name="Han C."/>
            <person name="Larimer F."/>
            <person name="Land M."/>
            <person name="Hauser L."/>
            <person name="Markowitz V."/>
            <person name="Cheng J.-F."/>
            <person name="Hugenholtz P."/>
            <person name="Woyke T."/>
            <person name="Wu D."/>
            <person name="Gronow S."/>
            <person name="Wellnitz S."/>
            <person name="Brambilla E."/>
            <person name="Klenk H.-P."/>
            <person name="Eisen J.A."/>
        </authorList>
    </citation>
    <scope>NUCLEOTIDE SEQUENCE [LARGE SCALE GENOMIC DNA]</scope>
    <source>
        <strain evidence="1 2">DSM 18170</strain>
        <plasmid evidence="1 2">pBACSA01</plasmid>
    </source>
</reference>
<protein>
    <recommendedName>
        <fullName evidence="3">Plasmid transfer protein</fullName>
    </recommendedName>
</protein>
<organism evidence="1 2">
    <name type="scientific">Phocaeicola salanitronis (strain DSM 18170 / JCM 13657 / CCUG 60908 / BL78)</name>
    <name type="common">Bacteroides salanitronis</name>
    <dbReference type="NCBI Taxonomy" id="667015"/>
    <lineage>
        <taxon>Bacteria</taxon>
        <taxon>Pseudomonadati</taxon>
        <taxon>Bacteroidota</taxon>
        <taxon>Bacteroidia</taxon>
        <taxon>Bacteroidales</taxon>
        <taxon>Bacteroidaceae</taxon>
        <taxon>Phocaeicola</taxon>
    </lineage>
</organism>
<evidence type="ECO:0000313" key="2">
    <source>
        <dbReference type="Proteomes" id="UP000007486"/>
    </source>
</evidence>
<dbReference type="Proteomes" id="UP000007486">
    <property type="component" value="Plasmid pBACSA01"/>
</dbReference>
<dbReference type="EMBL" id="CP002531">
    <property type="protein sequence ID" value="ADY38193.1"/>
    <property type="molecule type" value="Genomic_DNA"/>
</dbReference>
<evidence type="ECO:0000313" key="1">
    <source>
        <dbReference type="EMBL" id="ADY38193.1"/>
    </source>
</evidence>
<sequence length="215" mass="24129">MFLGALKMVAQSIVIDPTLVGTLVYAHTEQQNVLNKIKDEEGRIRNFQILIQQKMGQIKDLQEKTYNYLSTVNAVVKNGKDIIYASNIAKDIVKYQGDAAKYAAGDPALVSVIAKSEYELITRSVDLMIYINNIALQGGANNLMDNKQRIDLCIHVVNELRAMRAIAFSVCRQMKYAKRAGVLKTLMPGAFKYKDQSGQIVNDILKDFKFTKKGF</sequence>
<evidence type="ECO:0008006" key="3">
    <source>
        <dbReference type="Google" id="ProtNLM"/>
    </source>
</evidence>
<gene>
    <name evidence="1" type="ordered locus">Bacsa_3672</name>
</gene>
<keyword evidence="2" id="KW-1185">Reference proteome</keyword>
<dbReference type="KEGG" id="bsa:Bacsa_3672"/>
<dbReference type="AlphaFoldDB" id="F0R972"/>
<proteinExistence type="predicted"/>
<reference evidence="2" key="1">
    <citation type="journal article" date="2011" name="Stand. Genomic Sci.">
        <title>Complete genome sequence of Bacteroides salanitronis type strain (BL78).</title>
        <authorList>
            <person name="Gronow S."/>
            <person name="Held B."/>
            <person name="Lucas S."/>
            <person name="Lapidus A."/>
            <person name="Del Rio T.G."/>
            <person name="Nolan M."/>
            <person name="Tice H."/>
            <person name="Deshpande S."/>
            <person name="Cheng J.F."/>
            <person name="Pitluck S."/>
            <person name="Liolios K."/>
            <person name="Pagani I."/>
            <person name="Ivanova N."/>
            <person name="Mavromatis K."/>
            <person name="Pati A."/>
            <person name="Tapia R."/>
            <person name="Han C."/>
            <person name="Goodwin L."/>
            <person name="Chen A."/>
            <person name="Palaniappan K."/>
            <person name="Land M."/>
            <person name="Hauser L."/>
            <person name="Chang Y.J."/>
            <person name="Jeffries C.D."/>
            <person name="Brambilla E.M."/>
            <person name="Rohde M."/>
            <person name="Goker M."/>
            <person name="Detter J.C."/>
            <person name="Woyke T."/>
            <person name="Bristow J."/>
            <person name="Markowitz V."/>
            <person name="Hugenholtz P."/>
            <person name="Kyrpides N.C."/>
            <person name="Klenk H.P."/>
            <person name="Eisen J.A."/>
        </authorList>
    </citation>
    <scope>NUCLEOTIDE SEQUENCE [LARGE SCALE GENOMIC DNA]</scope>
    <source>
        <strain evidence="2">DSM 18170</strain>
    </source>
</reference>
<keyword evidence="1" id="KW-0614">Plasmid</keyword>
<dbReference type="HOGENOM" id="CLU_104946_0_0_10"/>
<name>F0R972_PHOSB</name>
<geneLocation type="plasmid" evidence="1 2">
    <name>pBACSA01</name>
</geneLocation>